<organism evidence="1 2">
    <name type="scientific">Dreissena polymorpha</name>
    <name type="common">Zebra mussel</name>
    <name type="synonym">Mytilus polymorpha</name>
    <dbReference type="NCBI Taxonomy" id="45954"/>
    <lineage>
        <taxon>Eukaryota</taxon>
        <taxon>Metazoa</taxon>
        <taxon>Spiralia</taxon>
        <taxon>Lophotrochozoa</taxon>
        <taxon>Mollusca</taxon>
        <taxon>Bivalvia</taxon>
        <taxon>Autobranchia</taxon>
        <taxon>Heteroconchia</taxon>
        <taxon>Euheterodonta</taxon>
        <taxon>Imparidentia</taxon>
        <taxon>Neoheterodontei</taxon>
        <taxon>Myida</taxon>
        <taxon>Dreissenoidea</taxon>
        <taxon>Dreissenidae</taxon>
        <taxon>Dreissena</taxon>
    </lineage>
</organism>
<evidence type="ECO:0000313" key="1">
    <source>
        <dbReference type="EMBL" id="KAH3810960.1"/>
    </source>
</evidence>
<keyword evidence="2" id="KW-1185">Reference proteome</keyword>
<gene>
    <name evidence="1" type="ORF">DPMN_139360</name>
</gene>
<dbReference type="Proteomes" id="UP000828390">
    <property type="component" value="Unassembled WGS sequence"/>
</dbReference>
<evidence type="ECO:0000313" key="2">
    <source>
        <dbReference type="Proteomes" id="UP000828390"/>
    </source>
</evidence>
<comment type="caution">
    <text evidence="1">The sequence shown here is derived from an EMBL/GenBank/DDBJ whole genome shotgun (WGS) entry which is preliminary data.</text>
</comment>
<dbReference type="EMBL" id="JAIWYP010000006">
    <property type="protein sequence ID" value="KAH3810960.1"/>
    <property type="molecule type" value="Genomic_DNA"/>
</dbReference>
<name>A0A9D4G9D4_DREPO</name>
<proteinExistence type="predicted"/>
<accession>A0A9D4G9D4</accession>
<dbReference type="AlphaFoldDB" id="A0A9D4G9D4"/>
<reference evidence="1" key="1">
    <citation type="journal article" date="2019" name="bioRxiv">
        <title>The Genome of the Zebra Mussel, Dreissena polymorpha: A Resource for Invasive Species Research.</title>
        <authorList>
            <person name="McCartney M.A."/>
            <person name="Auch B."/>
            <person name="Kono T."/>
            <person name="Mallez S."/>
            <person name="Zhang Y."/>
            <person name="Obille A."/>
            <person name="Becker A."/>
            <person name="Abrahante J.E."/>
            <person name="Garbe J."/>
            <person name="Badalamenti J.P."/>
            <person name="Herman A."/>
            <person name="Mangelson H."/>
            <person name="Liachko I."/>
            <person name="Sullivan S."/>
            <person name="Sone E.D."/>
            <person name="Koren S."/>
            <person name="Silverstein K.A.T."/>
            <person name="Beckman K.B."/>
            <person name="Gohl D.M."/>
        </authorList>
    </citation>
    <scope>NUCLEOTIDE SEQUENCE</scope>
    <source>
        <strain evidence="1">Duluth1</strain>
        <tissue evidence="1">Whole animal</tissue>
    </source>
</reference>
<reference evidence="1" key="2">
    <citation type="submission" date="2020-11" db="EMBL/GenBank/DDBJ databases">
        <authorList>
            <person name="McCartney M.A."/>
            <person name="Auch B."/>
            <person name="Kono T."/>
            <person name="Mallez S."/>
            <person name="Becker A."/>
            <person name="Gohl D.M."/>
            <person name="Silverstein K.A.T."/>
            <person name="Koren S."/>
            <person name="Bechman K.B."/>
            <person name="Herman A."/>
            <person name="Abrahante J.E."/>
            <person name="Garbe J."/>
        </authorList>
    </citation>
    <scope>NUCLEOTIDE SEQUENCE</scope>
    <source>
        <strain evidence="1">Duluth1</strain>
        <tissue evidence="1">Whole animal</tissue>
    </source>
</reference>
<sequence>MILFVQMLVKEIRFVAEPQLLKNMNVFCNPSGKAKTLVNITLFQMVEYQNSVGC</sequence>
<protein>
    <submittedName>
        <fullName evidence="1">Uncharacterized protein</fullName>
    </submittedName>
</protein>